<dbReference type="GO" id="GO:0042910">
    <property type="term" value="F:xenobiotic transmembrane transporter activity"/>
    <property type="evidence" value="ECO:0007669"/>
    <property type="project" value="InterPro"/>
</dbReference>
<keyword evidence="6" id="KW-1003">Cell membrane</keyword>
<dbReference type="Proteomes" id="UP000007652">
    <property type="component" value="Unassembled WGS sequence"/>
</dbReference>
<keyword evidence="10 12" id="KW-0472">Membrane</keyword>
<evidence type="ECO:0000256" key="9">
    <source>
        <dbReference type="ARBA" id="ARBA00023065"/>
    </source>
</evidence>
<feature type="transmembrane region" description="Helical" evidence="12">
    <location>
        <begin position="278"/>
        <end position="299"/>
    </location>
</feature>
<feature type="transmembrane region" description="Helical" evidence="12">
    <location>
        <begin position="128"/>
        <end position="150"/>
    </location>
</feature>
<proteinExistence type="predicted"/>
<feature type="transmembrane region" description="Helical" evidence="12">
    <location>
        <begin position="409"/>
        <end position="430"/>
    </location>
</feature>
<dbReference type="Pfam" id="PF01554">
    <property type="entry name" value="MatE"/>
    <property type="match status" value="2"/>
</dbReference>
<evidence type="ECO:0000256" key="6">
    <source>
        <dbReference type="ARBA" id="ARBA00022475"/>
    </source>
</evidence>
<feature type="transmembrane region" description="Helical" evidence="12">
    <location>
        <begin position="87"/>
        <end position="108"/>
    </location>
</feature>
<keyword evidence="4" id="KW-0813">Transport</keyword>
<protein>
    <recommendedName>
        <fullName evidence="3">Probable multidrug resistance protein NorM</fullName>
    </recommendedName>
    <alternativeName>
        <fullName evidence="11">Multidrug-efflux transporter</fullName>
    </alternativeName>
</protein>
<feature type="transmembrane region" description="Helical" evidence="12">
    <location>
        <begin position="162"/>
        <end position="182"/>
    </location>
</feature>
<feature type="transmembrane region" description="Helical" evidence="12">
    <location>
        <begin position="12"/>
        <end position="35"/>
    </location>
</feature>
<dbReference type="GO" id="GO:0015297">
    <property type="term" value="F:antiporter activity"/>
    <property type="evidence" value="ECO:0007669"/>
    <property type="project" value="UniProtKB-KW"/>
</dbReference>
<dbReference type="eggNOG" id="COG0534">
    <property type="taxonomic scope" value="Bacteria"/>
</dbReference>
<dbReference type="RefSeq" id="WP_008908029.1">
    <property type="nucleotide sequence ID" value="NZ_CAKP01000029.1"/>
</dbReference>
<dbReference type="PANTHER" id="PTHR43298:SF4">
    <property type="entry name" value="DRUG_SODIUM ANTIPORTER"/>
    <property type="match status" value="1"/>
</dbReference>
<evidence type="ECO:0000313" key="13">
    <source>
        <dbReference type="EMBL" id="CCJ32753.1"/>
    </source>
</evidence>
<gene>
    <name evidence="13" type="ORF">CAAU_0669</name>
</gene>
<evidence type="ECO:0000256" key="8">
    <source>
        <dbReference type="ARBA" id="ARBA00022989"/>
    </source>
</evidence>
<accession>I7KSW5</accession>
<evidence type="ECO:0000256" key="4">
    <source>
        <dbReference type="ARBA" id="ARBA00022448"/>
    </source>
</evidence>
<keyword evidence="7 12" id="KW-0812">Transmembrane</keyword>
<dbReference type="GO" id="GO:0006811">
    <property type="term" value="P:monoatomic ion transport"/>
    <property type="evidence" value="ECO:0007669"/>
    <property type="project" value="UniProtKB-KW"/>
</dbReference>
<dbReference type="InterPro" id="IPR050222">
    <property type="entry name" value="MATE_MdtK"/>
</dbReference>
<dbReference type="PANTHER" id="PTHR43298">
    <property type="entry name" value="MULTIDRUG RESISTANCE PROTEIN NORM-RELATED"/>
    <property type="match status" value="1"/>
</dbReference>
<dbReference type="NCBIfam" id="TIGR00797">
    <property type="entry name" value="matE"/>
    <property type="match status" value="1"/>
</dbReference>
<dbReference type="STRING" id="857293.CAAU_0669"/>
<evidence type="ECO:0000256" key="5">
    <source>
        <dbReference type="ARBA" id="ARBA00022449"/>
    </source>
</evidence>
<dbReference type="InterPro" id="IPR002528">
    <property type="entry name" value="MATE_fam"/>
</dbReference>
<evidence type="ECO:0000313" key="14">
    <source>
        <dbReference type="Proteomes" id="UP000007652"/>
    </source>
</evidence>
<dbReference type="CDD" id="cd13137">
    <property type="entry name" value="MATE_NorM_like"/>
    <property type="match status" value="1"/>
</dbReference>
<comment type="subcellular location">
    <subcellularLocation>
        <location evidence="2">Cell membrane</location>
        <topology evidence="2">Multi-pass membrane protein</topology>
    </subcellularLocation>
</comment>
<feature type="transmembrane region" description="Helical" evidence="12">
    <location>
        <begin position="188"/>
        <end position="212"/>
    </location>
</feature>
<evidence type="ECO:0000256" key="1">
    <source>
        <dbReference type="ARBA" id="ARBA00003408"/>
    </source>
</evidence>
<organism evidence="13 14">
    <name type="scientific">Caloramator australicus RC3</name>
    <dbReference type="NCBI Taxonomy" id="857293"/>
    <lineage>
        <taxon>Bacteria</taxon>
        <taxon>Bacillati</taxon>
        <taxon>Bacillota</taxon>
        <taxon>Clostridia</taxon>
        <taxon>Eubacteriales</taxon>
        <taxon>Clostridiaceae</taxon>
        <taxon>Caloramator</taxon>
    </lineage>
</organism>
<name>I7KSW5_9CLOT</name>
<feature type="transmembrane region" description="Helical" evidence="12">
    <location>
        <begin position="383"/>
        <end position="403"/>
    </location>
</feature>
<feature type="transmembrane region" description="Helical" evidence="12">
    <location>
        <begin position="311"/>
        <end position="330"/>
    </location>
</feature>
<keyword evidence="9" id="KW-0406">Ion transport</keyword>
<comment type="caution">
    <text evidence="13">The sequence shown here is derived from an EMBL/GenBank/DDBJ whole genome shotgun (WGS) entry which is preliminary data.</text>
</comment>
<evidence type="ECO:0000256" key="7">
    <source>
        <dbReference type="ARBA" id="ARBA00022692"/>
    </source>
</evidence>
<dbReference type="InterPro" id="IPR048279">
    <property type="entry name" value="MdtK-like"/>
</dbReference>
<evidence type="ECO:0000256" key="11">
    <source>
        <dbReference type="ARBA" id="ARBA00031636"/>
    </source>
</evidence>
<comment type="function">
    <text evidence="1">Multidrug efflux pump.</text>
</comment>
<evidence type="ECO:0000256" key="2">
    <source>
        <dbReference type="ARBA" id="ARBA00004651"/>
    </source>
</evidence>
<sequence>MKIKEIRRKIISMILPITIENILQMTAGLISMAMIGRIDEISISAIGISNRIIQFIWALFKGIATGVTILVAQYFGAKNTEKLNKTILQGIISSILLSLLFFILVFFNSKALLLIFNPKPTLLSSANLYLKITSFSIPFIVLMLLTAGIFQGMGNAKTPMYVTFSMNILNIIFSYLLIFGKFRFPKLGLVGAGISYVTSYILASLLGLFLLIKKNKLFNFKPSFEANLIKRIYFLGTPSSFESISWQVAAIILTRLILSFGETALAAYQVGLQAESISYMPAIGFGVAATSFIGQAIGAKNIEDAKIYFKEILKGSILITSISTILLVFFPKQIMGLLTNSKNIIEIGALYLFIMGLVQVPQNMSMVFLGALRGAGFTQVTMLIALIGLWGIRIPGVILVSKYLKLGIIYIWIVMALDLLVRFILSIILYKSKDIYTKDDKDL</sequence>
<evidence type="ECO:0000256" key="10">
    <source>
        <dbReference type="ARBA" id="ARBA00023136"/>
    </source>
</evidence>
<evidence type="ECO:0000256" key="3">
    <source>
        <dbReference type="ARBA" id="ARBA00020268"/>
    </source>
</evidence>
<feature type="transmembrane region" description="Helical" evidence="12">
    <location>
        <begin position="55"/>
        <end position="75"/>
    </location>
</feature>
<dbReference type="EMBL" id="CAKP01000029">
    <property type="protein sequence ID" value="CCJ32753.1"/>
    <property type="molecule type" value="Genomic_DNA"/>
</dbReference>
<feature type="transmembrane region" description="Helical" evidence="12">
    <location>
        <begin position="232"/>
        <end position="258"/>
    </location>
</feature>
<reference evidence="13 14" key="1">
    <citation type="journal article" date="2011" name="J. Bacteriol.">
        <title>Draft genome sequence of Caloramator australicus strain RC3T, a thermoanaerobe from the Great Artesian Basin of Australia.</title>
        <authorList>
            <person name="Ogg C.D."/>
            <person name="Patel B.K.C."/>
        </authorList>
    </citation>
    <scope>NUCLEOTIDE SEQUENCE [LARGE SCALE GENOMIC DNA]</scope>
    <source>
        <strain evidence="13 14">RC3</strain>
    </source>
</reference>
<dbReference type="AlphaFoldDB" id="I7KSW5"/>
<dbReference type="GO" id="GO:0005886">
    <property type="term" value="C:plasma membrane"/>
    <property type="evidence" value="ECO:0007669"/>
    <property type="project" value="UniProtKB-SubCell"/>
</dbReference>
<evidence type="ECO:0000256" key="12">
    <source>
        <dbReference type="SAM" id="Phobius"/>
    </source>
</evidence>
<keyword evidence="14" id="KW-1185">Reference proteome</keyword>
<keyword evidence="5" id="KW-0050">Antiport</keyword>
<keyword evidence="8 12" id="KW-1133">Transmembrane helix</keyword>
<dbReference type="PIRSF" id="PIRSF006603">
    <property type="entry name" value="DinF"/>
    <property type="match status" value="1"/>
</dbReference>
<feature type="transmembrane region" description="Helical" evidence="12">
    <location>
        <begin position="350"/>
        <end position="371"/>
    </location>
</feature>